<gene>
    <name evidence="1" type="ORF">CN495_08570</name>
</gene>
<proteinExistence type="predicted"/>
<accession>A0ABD6S7I2</accession>
<sequence>MRVAQYQGLNRGGRLVYGMARTETRDHVEGYKTTHYIIESDLVFKDSIGIYIGESDQRGEPLYVGDIVDVLDGTRFTGVRGVIEWCKENKQMELVVYSDFSPFGYQLQKFPFIQLDGTELRKTGHYFTELQKSYGRLGS</sequence>
<dbReference type="EMBL" id="NTYF01000023">
    <property type="protein sequence ID" value="PER55794.1"/>
    <property type="molecule type" value="Genomic_DNA"/>
</dbReference>
<organism evidence="1 2">
    <name type="scientific">Bacillus thuringiensis</name>
    <dbReference type="NCBI Taxonomy" id="1428"/>
    <lineage>
        <taxon>Bacteria</taxon>
        <taxon>Bacillati</taxon>
        <taxon>Bacillota</taxon>
        <taxon>Bacilli</taxon>
        <taxon>Bacillales</taxon>
        <taxon>Bacillaceae</taxon>
        <taxon>Bacillus</taxon>
        <taxon>Bacillus cereus group</taxon>
    </lineage>
</organism>
<reference evidence="1 2" key="1">
    <citation type="submission" date="2017-09" db="EMBL/GenBank/DDBJ databases">
        <title>Large-scale bioinformatics analysis of Bacillus genomes uncovers conserved roles of natural products in bacterial physiology.</title>
        <authorList>
            <consortium name="Agbiome Team Llc"/>
            <person name="Bleich R.M."/>
            <person name="Kirk G.J."/>
            <person name="Santa Maria K.C."/>
            <person name="Allen S.E."/>
            <person name="Farag S."/>
            <person name="Shank E.A."/>
            <person name="Bowers A."/>
        </authorList>
    </citation>
    <scope>NUCLEOTIDE SEQUENCE [LARGE SCALE GENOMIC DNA]</scope>
    <source>
        <strain evidence="1 2">AFS005140</strain>
    </source>
</reference>
<dbReference type="SUPFAM" id="SSF159006">
    <property type="entry name" value="YopX-like"/>
    <property type="match status" value="1"/>
</dbReference>
<comment type="caution">
    <text evidence="1">The sequence shown here is derived from an EMBL/GenBank/DDBJ whole genome shotgun (WGS) entry which is preliminary data.</text>
</comment>
<evidence type="ECO:0000313" key="1">
    <source>
        <dbReference type="EMBL" id="PER55794.1"/>
    </source>
</evidence>
<dbReference type="Proteomes" id="UP000219897">
    <property type="component" value="Unassembled WGS sequence"/>
</dbReference>
<evidence type="ECO:0000313" key="2">
    <source>
        <dbReference type="Proteomes" id="UP000219897"/>
    </source>
</evidence>
<name>A0ABD6S7I2_BACTU</name>
<dbReference type="AlphaFoldDB" id="A0ABD6S7I2"/>
<protein>
    <recommendedName>
        <fullName evidence="3">YopX protein domain-containing protein</fullName>
    </recommendedName>
</protein>
<dbReference type="RefSeq" id="WP_098317131.1">
    <property type="nucleotide sequence ID" value="NZ_NTYF01000023.1"/>
</dbReference>
<evidence type="ECO:0008006" key="3">
    <source>
        <dbReference type="Google" id="ProtNLM"/>
    </source>
</evidence>